<dbReference type="Proteomes" id="UP000681722">
    <property type="component" value="Unassembled WGS sequence"/>
</dbReference>
<dbReference type="OrthoDB" id="10066001at2759"/>
<gene>
    <name evidence="1" type="ORF">GPM918_LOCUS21779</name>
    <name evidence="2" type="ORF">SRO942_LOCUS21777</name>
</gene>
<name>A0A814TN06_9BILA</name>
<feature type="non-terminal residue" evidence="1">
    <location>
        <position position="1"/>
    </location>
</feature>
<reference evidence="1" key="1">
    <citation type="submission" date="2021-02" db="EMBL/GenBank/DDBJ databases">
        <authorList>
            <person name="Nowell W R."/>
        </authorList>
    </citation>
    <scope>NUCLEOTIDE SEQUENCE</scope>
</reference>
<dbReference type="EMBL" id="CAJOBC010007274">
    <property type="protein sequence ID" value="CAF3926625.1"/>
    <property type="molecule type" value="Genomic_DNA"/>
</dbReference>
<sequence length="140" mass="15621">MTLRIPFRKSSGVGFEEHDIRLHRTWNVGDDKLINWRLLDTPKAIGHLQCQSSSSKPQWSSITPVSKERKALSDRCSITTTTTVESAAQANRKISSSSRCSTSRWHYLNSAVKVPKLPESKQQYANAVGEKMSSSSGVTR</sequence>
<protein>
    <submittedName>
        <fullName evidence="1">Uncharacterized protein</fullName>
    </submittedName>
</protein>
<comment type="caution">
    <text evidence="1">The sequence shown here is derived from an EMBL/GenBank/DDBJ whole genome shotgun (WGS) entry which is preliminary data.</text>
</comment>
<organism evidence="1 3">
    <name type="scientific">Didymodactylos carnosus</name>
    <dbReference type="NCBI Taxonomy" id="1234261"/>
    <lineage>
        <taxon>Eukaryota</taxon>
        <taxon>Metazoa</taxon>
        <taxon>Spiralia</taxon>
        <taxon>Gnathifera</taxon>
        <taxon>Rotifera</taxon>
        <taxon>Eurotatoria</taxon>
        <taxon>Bdelloidea</taxon>
        <taxon>Philodinida</taxon>
        <taxon>Philodinidae</taxon>
        <taxon>Didymodactylos</taxon>
    </lineage>
</organism>
<evidence type="ECO:0000313" key="3">
    <source>
        <dbReference type="Proteomes" id="UP000663829"/>
    </source>
</evidence>
<evidence type="ECO:0000313" key="1">
    <source>
        <dbReference type="EMBL" id="CAF1163037.1"/>
    </source>
</evidence>
<keyword evidence="3" id="KW-1185">Reference proteome</keyword>
<evidence type="ECO:0000313" key="2">
    <source>
        <dbReference type="EMBL" id="CAF3926625.1"/>
    </source>
</evidence>
<dbReference type="Proteomes" id="UP000663829">
    <property type="component" value="Unassembled WGS sequence"/>
</dbReference>
<accession>A0A814TN06</accession>
<dbReference type="EMBL" id="CAJNOQ010007274">
    <property type="protein sequence ID" value="CAF1163037.1"/>
    <property type="molecule type" value="Genomic_DNA"/>
</dbReference>
<proteinExistence type="predicted"/>
<dbReference type="AlphaFoldDB" id="A0A814TN06"/>